<evidence type="ECO:0000256" key="1">
    <source>
        <dbReference type="SAM" id="MobiDB-lite"/>
    </source>
</evidence>
<gene>
    <name evidence="2" type="ORF">HKB21_14425</name>
</gene>
<dbReference type="GO" id="GO:0009236">
    <property type="term" value="P:cobalamin biosynthetic process"/>
    <property type="evidence" value="ECO:0007669"/>
    <property type="project" value="UniProtKB-UniPathway"/>
</dbReference>
<dbReference type="AlphaFoldDB" id="A0A7Y0S5M7"/>
<keyword evidence="2" id="KW-0418">Kinase</keyword>
<sequence length="30" mass="3204">MKQLILGGARSGKSHLAEKTAKQLSVASHR</sequence>
<dbReference type="GO" id="GO:0016779">
    <property type="term" value="F:nucleotidyltransferase activity"/>
    <property type="evidence" value="ECO:0007669"/>
    <property type="project" value="UniProtKB-KW"/>
</dbReference>
<feature type="non-terminal residue" evidence="2">
    <location>
        <position position="30"/>
    </location>
</feature>
<dbReference type="EMBL" id="JABCLD010001498">
    <property type="protein sequence ID" value="NMU26814.1"/>
    <property type="molecule type" value="Genomic_DNA"/>
</dbReference>
<dbReference type="InterPro" id="IPR027417">
    <property type="entry name" value="P-loop_NTPase"/>
</dbReference>
<name>A0A7Y0S5M7_VIBPH</name>
<dbReference type="Proteomes" id="UP000555836">
    <property type="component" value="Unassembled WGS sequence"/>
</dbReference>
<accession>A0A7Y0S5M7</accession>
<protein>
    <submittedName>
        <fullName evidence="2">Bifunctional adenosylcobinamide kinase/adenosylcobinamide-phosphate guanylyltransferase</fullName>
    </submittedName>
</protein>
<comment type="caution">
    <text evidence="2">The sequence shown here is derived from an EMBL/GenBank/DDBJ whole genome shotgun (WGS) entry which is preliminary data.</text>
</comment>
<organism evidence="2 3">
    <name type="scientific">Vibrio parahaemolyticus</name>
    <dbReference type="NCBI Taxonomy" id="670"/>
    <lineage>
        <taxon>Bacteria</taxon>
        <taxon>Pseudomonadati</taxon>
        <taxon>Pseudomonadota</taxon>
        <taxon>Gammaproteobacteria</taxon>
        <taxon>Vibrionales</taxon>
        <taxon>Vibrionaceae</taxon>
        <taxon>Vibrio</taxon>
    </lineage>
</organism>
<dbReference type="UniPathway" id="UPA00148">
    <property type="reaction ID" value="UER00236"/>
</dbReference>
<evidence type="ECO:0000313" key="2">
    <source>
        <dbReference type="EMBL" id="NMU26814.1"/>
    </source>
</evidence>
<dbReference type="Gene3D" id="3.40.50.300">
    <property type="entry name" value="P-loop containing nucleotide triphosphate hydrolases"/>
    <property type="match status" value="1"/>
</dbReference>
<dbReference type="SUPFAM" id="SSF52540">
    <property type="entry name" value="P-loop containing nucleoside triphosphate hydrolases"/>
    <property type="match status" value="1"/>
</dbReference>
<keyword evidence="2" id="KW-0808">Transferase</keyword>
<dbReference type="GO" id="GO:0016301">
    <property type="term" value="F:kinase activity"/>
    <property type="evidence" value="ECO:0007669"/>
    <property type="project" value="UniProtKB-KW"/>
</dbReference>
<reference evidence="2 3" key="1">
    <citation type="submission" date="2020-04" db="EMBL/GenBank/DDBJ databases">
        <title>Whole-genome sequencing of Vibrio spp. from China reveals different genetic environments of blaCTX-M-14 among diverse lineages.</title>
        <authorList>
            <person name="Zheng Z."/>
            <person name="Ye L."/>
            <person name="Chen S."/>
        </authorList>
    </citation>
    <scope>NUCLEOTIDE SEQUENCE [LARGE SCALE GENOMIC DNA]</scope>
    <source>
        <strain evidence="2 3">Vb0574</strain>
    </source>
</reference>
<keyword evidence="2" id="KW-0548">Nucleotidyltransferase</keyword>
<evidence type="ECO:0000313" key="3">
    <source>
        <dbReference type="Proteomes" id="UP000555836"/>
    </source>
</evidence>
<feature type="region of interest" description="Disordered" evidence="1">
    <location>
        <begin position="1"/>
        <end position="30"/>
    </location>
</feature>
<proteinExistence type="predicted"/>